<evidence type="ECO:0000313" key="13">
    <source>
        <dbReference type="Proteomes" id="UP000078406"/>
    </source>
</evidence>
<dbReference type="InterPro" id="IPR012902">
    <property type="entry name" value="N_methyl_site"/>
</dbReference>
<organism evidence="12 13">
    <name type="scientific">Vibrio bivalvicida</name>
    <dbReference type="NCBI Taxonomy" id="1276888"/>
    <lineage>
        <taxon>Bacteria</taxon>
        <taxon>Pseudomonadati</taxon>
        <taxon>Pseudomonadota</taxon>
        <taxon>Gammaproteobacteria</taxon>
        <taxon>Vibrionales</taxon>
        <taxon>Vibrionaceae</taxon>
        <taxon>Vibrio</taxon>
        <taxon>Vibrio oreintalis group</taxon>
    </lineage>
</organism>
<dbReference type="Gene3D" id="3.30.700.10">
    <property type="entry name" value="Glycoprotein, Type 4 Pilin"/>
    <property type="match status" value="1"/>
</dbReference>
<dbReference type="EMBL" id="LLEI02000053">
    <property type="protein sequence ID" value="OAJ92849.1"/>
    <property type="molecule type" value="Genomic_DNA"/>
</dbReference>
<comment type="subcellular location">
    <subcellularLocation>
        <location evidence="1">Cell inner membrane</location>
        <topology evidence="1">Single-pass membrane protein</topology>
    </subcellularLocation>
</comment>
<proteinExistence type="inferred from homology"/>
<keyword evidence="3" id="KW-1003">Cell membrane</keyword>
<sequence>MSRGFTLLELLISIIVLGVLLSVAAPSFHTLSANSQMMRAANELNGFLNQARSEAVWRNRDLWAHFSFSSYPALANEWALTLTDSDTLGLGNKILLLQGSSFKDLKLDWTYTANKIKFEGTRGRVKDGSLTFYPKDQVSLALRLKSSFAGNRVMICAVSESDYGFPVCE</sequence>
<dbReference type="GO" id="GO:0015628">
    <property type="term" value="P:protein secretion by the type II secretion system"/>
    <property type="evidence" value="ECO:0007669"/>
    <property type="project" value="InterPro"/>
</dbReference>
<dbReference type="PROSITE" id="PS00409">
    <property type="entry name" value="PROKAR_NTER_METHYL"/>
    <property type="match status" value="1"/>
</dbReference>
<evidence type="ECO:0000256" key="10">
    <source>
        <dbReference type="ARBA" id="ARBA00030775"/>
    </source>
</evidence>
<dbReference type="GO" id="GO:0005886">
    <property type="term" value="C:plasma membrane"/>
    <property type="evidence" value="ECO:0007669"/>
    <property type="project" value="UniProtKB-SubCell"/>
</dbReference>
<accession>A0A177XW99</accession>
<dbReference type="RefSeq" id="WP_054961251.1">
    <property type="nucleotide sequence ID" value="NZ_LLEI02000053.1"/>
</dbReference>
<evidence type="ECO:0000256" key="2">
    <source>
        <dbReference type="ARBA" id="ARBA00021549"/>
    </source>
</evidence>
<feature type="domain" description="General secretion pathway GspH" evidence="11">
    <location>
        <begin position="40"/>
        <end position="145"/>
    </location>
</feature>
<dbReference type="Pfam" id="PF07963">
    <property type="entry name" value="N_methyl"/>
    <property type="match status" value="1"/>
</dbReference>
<evidence type="ECO:0000256" key="7">
    <source>
        <dbReference type="ARBA" id="ARBA00022989"/>
    </source>
</evidence>
<keyword evidence="7" id="KW-1133">Transmembrane helix</keyword>
<dbReference type="Proteomes" id="UP000078406">
    <property type="component" value="Unassembled WGS sequence"/>
</dbReference>
<keyword evidence="6" id="KW-0812">Transmembrane</keyword>
<gene>
    <name evidence="12" type="ORF">APB76_16765</name>
</gene>
<dbReference type="PIRSF" id="PIRSF024622">
    <property type="entry name" value="Tfp_FimT"/>
    <property type="match status" value="1"/>
</dbReference>
<comment type="caution">
    <text evidence="12">The sequence shown here is derived from an EMBL/GenBank/DDBJ whole genome shotgun (WGS) entry which is preliminary data.</text>
</comment>
<evidence type="ECO:0000259" key="11">
    <source>
        <dbReference type="Pfam" id="PF12019"/>
    </source>
</evidence>
<comment type="similarity">
    <text evidence="9">Belongs to the GSP H family.</text>
</comment>
<dbReference type="Pfam" id="PF12019">
    <property type="entry name" value="GspH"/>
    <property type="match status" value="1"/>
</dbReference>
<dbReference type="NCBIfam" id="TIGR02532">
    <property type="entry name" value="IV_pilin_GFxxxE"/>
    <property type="match status" value="1"/>
</dbReference>
<keyword evidence="5" id="KW-0997">Cell inner membrane</keyword>
<dbReference type="GO" id="GO:0015627">
    <property type="term" value="C:type II protein secretion system complex"/>
    <property type="evidence" value="ECO:0007669"/>
    <property type="project" value="InterPro"/>
</dbReference>
<keyword evidence="8" id="KW-0472">Membrane</keyword>
<dbReference type="InterPro" id="IPR016824">
    <property type="entry name" value="Tfp-pilus_assembly_FimT"/>
</dbReference>
<dbReference type="SUPFAM" id="SSF54523">
    <property type="entry name" value="Pili subunits"/>
    <property type="match status" value="1"/>
</dbReference>
<evidence type="ECO:0000256" key="9">
    <source>
        <dbReference type="ARBA" id="ARBA00025772"/>
    </source>
</evidence>
<protein>
    <recommendedName>
        <fullName evidence="2">Type II secretion system protein H</fullName>
    </recommendedName>
    <alternativeName>
        <fullName evidence="10">General secretion pathway protein H</fullName>
    </alternativeName>
</protein>
<evidence type="ECO:0000256" key="4">
    <source>
        <dbReference type="ARBA" id="ARBA00022481"/>
    </source>
</evidence>
<evidence type="ECO:0000313" key="12">
    <source>
        <dbReference type="EMBL" id="OAJ92849.1"/>
    </source>
</evidence>
<evidence type="ECO:0000256" key="8">
    <source>
        <dbReference type="ARBA" id="ARBA00023136"/>
    </source>
</evidence>
<evidence type="ECO:0000256" key="6">
    <source>
        <dbReference type="ARBA" id="ARBA00022692"/>
    </source>
</evidence>
<dbReference type="InterPro" id="IPR022346">
    <property type="entry name" value="T2SS_GspH"/>
</dbReference>
<dbReference type="InterPro" id="IPR045584">
    <property type="entry name" value="Pilin-like"/>
</dbReference>
<evidence type="ECO:0000256" key="5">
    <source>
        <dbReference type="ARBA" id="ARBA00022519"/>
    </source>
</evidence>
<reference evidence="12 13" key="1">
    <citation type="journal article" date="2016" name="Syst. Appl. Microbiol.">
        <title>Vibrio bivalvicida sp. nov., a novel larval pathogen for bivalve molluscs reared in a hatchery.</title>
        <authorList>
            <person name="Dubert J."/>
            <person name="Romalde J.L."/>
            <person name="Prado S."/>
            <person name="Barja J.L."/>
        </authorList>
    </citation>
    <scope>NUCLEOTIDE SEQUENCE [LARGE SCALE GENOMIC DNA]</scope>
    <source>
        <strain evidence="12 13">605</strain>
    </source>
</reference>
<name>A0A177XW99_9VIBR</name>
<dbReference type="AlphaFoldDB" id="A0A177XW99"/>
<keyword evidence="4" id="KW-0488">Methylation</keyword>
<evidence type="ECO:0000256" key="1">
    <source>
        <dbReference type="ARBA" id="ARBA00004377"/>
    </source>
</evidence>
<evidence type="ECO:0000256" key="3">
    <source>
        <dbReference type="ARBA" id="ARBA00022475"/>
    </source>
</evidence>